<feature type="region of interest" description="Disordered" evidence="5">
    <location>
        <begin position="291"/>
        <end position="383"/>
    </location>
</feature>
<keyword evidence="4 6" id="KW-0472">Membrane</keyword>
<accession>A0A5S4GE89</accession>
<reference evidence="7 8" key="1">
    <citation type="submission" date="2019-05" db="EMBL/GenBank/DDBJ databases">
        <title>Draft genome sequence of Actinomadura geliboluensis A8036.</title>
        <authorList>
            <person name="Saricaoglu S."/>
            <person name="Isik K."/>
        </authorList>
    </citation>
    <scope>NUCLEOTIDE SEQUENCE [LARGE SCALE GENOMIC DNA]</scope>
    <source>
        <strain evidence="7 8">A8036</strain>
    </source>
</reference>
<feature type="compositionally biased region" description="Low complexity" evidence="5">
    <location>
        <begin position="313"/>
        <end position="363"/>
    </location>
</feature>
<feature type="transmembrane region" description="Helical" evidence="6">
    <location>
        <begin position="422"/>
        <end position="442"/>
    </location>
</feature>
<comment type="caution">
    <text evidence="7">The sequence shown here is derived from an EMBL/GenBank/DDBJ whole genome shotgun (WGS) entry which is preliminary data.</text>
</comment>
<organism evidence="7 8">
    <name type="scientific">Actinomadura geliboluensis</name>
    <dbReference type="NCBI Taxonomy" id="882440"/>
    <lineage>
        <taxon>Bacteria</taxon>
        <taxon>Bacillati</taxon>
        <taxon>Actinomycetota</taxon>
        <taxon>Actinomycetes</taxon>
        <taxon>Streptosporangiales</taxon>
        <taxon>Thermomonosporaceae</taxon>
        <taxon>Actinomadura</taxon>
    </lineage>
</organism>
<evidence type="ECO:0000256" key="5">
    <source>
        <dbReference type="SAM" id="MobiDB-lite"/>
    </source>
</evidence>
<sequence>MGVPRRGRRGREPGGRHRRLPGAPAPDAEVHRPLRGRPPGAADLHVEQQHVRRDLAGPAAALPPRRVPDAAGGPRPRGRHGPRAVDVPGRGAGDGARGQDREPVRPGDAGGRRPALVPVRGVRQDDGGRDRDRVGARSGARSPAEGRPVRAVHVRPRRSDLVDRPGRRRRHHRRTAHWDAGRRHREHRGAAAADRVRRQRRRRDGHVRQPGVLPGRGVPAAAVVHRLDGLGHAHPDGPVRRRVAPLTPARGPACGVKRPRAGRSGGTGSNLPSVLRVIHFAQWLALSHPRTANAQRTKERTSAMAYGPPPSPGQGQQPGQGWQQPQQQAQPQAPWQQPGNMWQQPQQGQQPQQQPSAAWQQPQQGGGTVQMPGQMHSGQGPGGDDDRTWALMAYVGQFLVGAIAPAIVYFGKAGSPFVRRHAAQGLNMGIAAIAVWFVFGLLSLAVDVLIWVPLLFTAAVMFFLVYAGRAANRGEFRRVPAVVAWPILK</sequence>
<keyword evidence="8" id="KW-1185">Reference proteome</keyword>
<dbReference type="OrthoDB" id="9808930at2"/>
<comment type="subcellular location">
    <subcellularLocation>
        <location evidence="1">Membrane</location>
        <topology evidence="1">Multi-pass membrane protein</topology>
    </subcellularLocation>
</comment>
<keyword evidence="2 6" id="KW-0812">Transmembrane</keyword>
<protein>
    <submittedName>
        <fullName evidence="7">DUF4870 domain-containing protein</fullName>
    </submittedName>
</protein>
<feature type="compositionally biased region" description="Basic residues" evidence="5">
    <location>
        <begin position="166"/>
        <end position="175"/>
    </location>
</feature>
<dbReference type="InterPro" id="IPR019109">
    <property type="entry name" value="MamF_MmsF"/>
</dbReference>
<evidence type="ECO:0000313" key="8">
    <source>
        <dbReference type="Proteomes" id="UP000305238"/>
    </source>
</evidence>
<evidence type="ECO:0000256" key="3">
    <source>
        <dbReference type="ARBA" id="ARBA00022989"/>
    </source>
</evidence>
<dbReference type="Pfam" id="PF09685">
    <property type="entry name" value="MamF_MmsF"/>
    <property type="match status" value="1"/>
</dbReference>
<evidence type="ECO:0000256" key="6">
    <source>
        <dbReference type="SAM" id="Phobius"/>
    </source>
</evidence>
<keyword evidence="3 6" id="KW-1133">Transmembrane helix</keyword>
<feature type="compositionally biased region" description="Basic and acidic residues" evidence="5">
    <location>
        <begin position="122"/>
        <end position="135"/>
    </location>
</feature>
<dbReference type="Proteomes" id="UP000305238">
    <property type="component" value="Unassembled WGS sequence"/>
</dbReference>
<evidence type="ECO:0000256" key="4">
    <source>
        <dbReference type="ARBA" id="ARBA00023136"/>
    </source>
</evidence>
<feature type="region of interest" description="Disordered" evidence="5">
    <location>
        <begin position="229"/>
        <end position="269"/>
    </location>
</feature>
<feature type="compositionally biased region" description="Basic and acidic residues" evidence="5">
    <location>
        <begin position="44"/>
        <end position="55"/>
    </location>
</feature>
<name>A0A5S4GE89_9ACTN</name>
<proteinExistence type="predicted"/>
<feature type="transmembrane region" description="Helical" evidence="6">
    <location>
        <begin position="448"/>
        <end position="468"/>
    </location>
</feature>
<dbReference type="AlphaFoldDB" id="A0A5S4GE89"/>
<dbReference type="EMBL" id="VCKZ01000314">
    <property type="protein sequence ID" value="TMR31092.1"/>
    <property type="molecule type" value="Genomic_DNA"/>
</dbReference>
<gene>
    <name evidence="7" type="ORF">ETD96_32345</name>
</gene>
<feature type="compositionally biased region" description="Low complexity" evidence="5">
    <location>
        <begin position="56"/>
        <end position="74"/>
    </location>
</feature>
<evidence type="ECO:0000313" key="7">
    <source>
        <dbReference type="EMBL" id="TMR31092.1"/>
    </source>
</evidence>
<feature type="compositionally biased region" description="Basic and acidic residues" evidence="5">
    <location>
        <begin position="229"/>
        <end position="239"/>
    </location>
</feature>
<feature type="transmembrane region" description="Helical" evidence="6">
    <location>
        <begin position="389"/>
        <end position="410"/>
    </location>
</feature>
<feature type="region of interest" description="Disordered" evidence="5">
    <location>
        <begin position="1"/>
        <end position="216"/>
    </location>
</feature>
<evidence type="ECO:0000256" key="1">
    <source>
        <dbReference type="ARBA" id="ARBA00004141"/>
    </source>
</evidence>
<evidence type="ECO:0000256" key="2">
    <source>
        <dbReference type="ARBA" id="ARBA00022692"/>
    </source>
</evidence>